<reference evidence="2" key="2">
    <citation type="submission" date="2019-07" db="EMBL/GenBank/DDBJ databases">
        <authorList>
            <person name="Seetharam A."/>
            <person name="Woodhouse M."/>
            <person name="Cannon E."/>
        </authorList>
    </citation>
    <scope>NUCLEOTIDE SEQUENCE [LARGE SCALE GENOMIC DNA]</scope>
    <source>
        <strain evidence="2">cv. B73</strain>
    </source>
</reference>
<dbReference type="EnsemblPlants" id="Zm00001eb231130_T001">
    <property type="protein sequence ID" value="Zm00001eb231130_P001"/>
    <property type="gene ID" value="Zm00001eb231130"/>
</dbReference>
<keyword evidence="3" id="KW-1185">Reference proteome</keyword>
<evidence type="ECO:0000313" key="3">
    <source>
        <dbReference type="Proteomes" id="UP000007305"/>
    </source>
</evidence>
<reference evidence="3" key="1">
    <citation type="journal article" date="2009" name="Science">
        <title>The B73 maize genome: complexity, diversity, and dynamics.</title>
        <authorList>
            <person name="Schnable P.S."/>
            <person name="Ware D."/>
            <person name="Fulton R.S."/>
            <person name="Stein J.C."/>
            <person name="Wei F."/>
            <person name="Pasternak S."/>
            <person name="Liang C."/>
            <person name="Zhang J."/>
            <person name="Fulton L."/>
            <person name="Graves T.A."/>
            <person name="Minx P."/>
            <person name="Reily A.D."/>
            <person name="Courtney L."/>
            <person name="Kruchowski S.S."/>
            <person name="Tomlinson C."/>
            <person name="Strong C."/>
            <person name="Delehaunty K."/>
            <person name="Fronick C."/>
            <person name="Courtney B."/>
            <person name="Rock S.M."/>
            <person name="Belter E."/>
            <person name="Du F."/>
            <person name="Kim K."/>
            <person name="Abbott R.M."/>
            <person name="Cotton M."/>
            <person name="Levy A."/>
            <person name="Marchetto P."/>
            <person name="Ochoa K."/>
            <person name="Jackson S.M."/>
            <person name="Gillam B."/>
            <person name="Chen W."/>
            <person name="Yan L."/>
            <person name="Higginbotham J."/>
            <person name="Cardenas M."/>
            <person name="Waligorski J."/>
            <person name="Applebaum E."/>
            <person name="Phelps L."/>
            <person name="Falcone J."/>
            <person name="Kanchi K."/>
            <person name="Thane T."/>
            <person name="Scimone A."/>
            <person name="Thane N."/>
            <person name="Henke J."/>
            <person name="Wang T."/>
            <person name="Ruppert J."/>
            <person name="Shah N."/>
            <person name="Rotter K."/>
            <person name="Hodges J."/>
            <person name="Ingenthron E."/>
            <person name="Cordes M."/>
            <person name="Kohlberg S."/>
            <person name="Sgro J."/>
            <person name="Delgado B."/>
            <person name="Mead K."/>
            <person name="Chinwalla A."/>
            <person name="Leonard S."/>
            <person name="Crouse K."/>
            <person name="Collura K."/>
            <person name="Kudrna D."/>
            <person name="Currie J."/>
            <person name="He R."/>
            <person name="Angelova A."/>
            <person name="Rajasekar S."/>
            <person name="Mueller T."/>
            <person name="Lomeli R."/>
            <person name="Scara G."/>
            <person name="Ko A."/>
            <person name="Delaney K."/>
            <person name="Wissotski M."/>
            <person name="Lopez G."/>
            <person name="Campos D."/>
            <person name="Braidotti M."/>
            <person name="Ashley E."/>
            <person name="Golser W."/>
            <person name="Kim H."/>
            <person name="Lee S."/>
            <person name="Lin J."/>
            <person name="Dujmic Z."/>
            <person name="Kim W."/>
            <person name="Talag J."/>
            <person name="Zuccolo A."/>
            <person name="Fan C."/>
            <person name="Sebastian A."/>
            <person name="Kramer M."/>
            <person name="Spiegel L."/>
            <person name="Nascimento L."/>
            <person name="Zutavern T."/>
            <person name="Miller B."/>
            <person name="Ambroise C."/>
            <person name="Muller S."/>
            <person name="Spooner W."/>
            <person name="Narechania A."/>
            <person name="Ren L."/>
            <person name="Wei S."/>
            <person name="Kumari S."/>
            <person name="Faga B."/>
            <person name="Levy M.J."/>
            <person name="McMahan L."/>
            <person name="Van Buren P."/>
            <person name="Vaughn M.W."/>
            <person name="Ying K."/>
            <person name="Yeh C.-T."/>
            <person name="Emrich S.J."/>
            <person name="Jia Y."/>
            <person name="Kalyanaraman A."/>
            <person name="Hsia A.-P."/>
            <person name="Barbazuk W.B."/>
            <person name="Baucom R.S."/>
            <person name="Brutnell T.P."/>
            <person name="Carpita N.C."/>
            <person name="Chaparro C."/>
            <person name="Chia J.-M."/>
            <person name="Deragon J.-M."/>
            <person name="Estill J.C."/>
            <person name="Fu Y."/>
            <person name="Jeddeloh J.A."/>
            <person name="Han Y."/>
            <person name="Lee H."/>
            <person name="Li P."/>
            <person name="Lisch D.R."/>
            <person name="Liu S."/>
            <person name="Liu Z."/>
            <person name="Nagel D.H."/>
            <person name="McCann M.C."/>
            <person name="SanMiguel P."/>
            <person name="Myers A.M."/>
            <person name="Nettleton D."/>
            <person name="Nguyen J."/>
            <person name="Penning B.W."/>
            <person name="Ponnala L."/>
            <person name="Schneider K.L."/>
            <person name="Schwartz D.C."/>
            <person name="Sharma A."/>
            <person name="Soderlund C."/>
            <person name="Springer N.M."/>
            <person name="Sun Q."/>
            <person name="Wang H."/>
            <person name="Waterman M."/>
            <person name="Westerman R."/>
            <person name="Wolfgruber T.K."/>
            <person name="Yang L."/>
            <person name="Yu Y."/>
            <person name="Zhang L."/>
            <person name="Zhou S."/>
            <person name="Zhu Q."/>
            <person name="Bennetzen J.L."/>
            <person name="Dawe R.K."/>
            <person name="Jiang J."/>
            <person name="Jiang N."/>
            <person name="Presting G.G."/>
            <person name="Wessler S.R."/>
            <person name="Aluru S."/>
            <person name="Martienssen R.A."/>
            <person name="Clifton S.W."/>
            <person name="McCombie W.R."/>
            <person name="Wing R.A."/>
            <person name="Wilson R.K."/>
        </authorList>
    </citation>
    <scope>NUCLEOTIDE SEQUENCE [LARGE SCALE GENOMIC DNA]</scope>
    <source>
        <strain evidence="3">cv. B73</strain>
    </source>
</reference>
<reference evidence="2" key="3">
    <citation type="submission" date="2021-05" db="UniProtKB">
        <authorList>
            <consortium name="EnsemblPlants"/>
        </authorList>
    </citation>
    <scope>IDENTIFICATION</scope>
    <source>
        <strain evidence="2">cv. B73</strain>
    </source>
</reference>
<feature type="region of interest" description="Disordered" evidence="1">
    <location>
        <begin position="82"/>
        <end position="108"/>
    </location>
</feature>
<evidence type="ECO:0000256" key="1">
    <source>
        <dbReference type="SAM" id="MobiDB-lite"/>
    </source>
</evidence>
<proteinExistence type="predicted"/>
<dbReference type="Gramene" id="Zm00001eb231130_T001">
    <property type="protein sequence ID" value="Zm00001eb231130_P001"/>
    <property type="gene ID" value="Zm00001eb231130"/>
</dbReference>
<dbReference type="Proteomes" id="UP000007305">
    <property type="component" value="Chromosome 5"/>
</dbReference>
<dbReference type="InParanoid" id="A0A804PEG8"/>
<dbReference type="AlphaFoldDB" id="A0A804PEG8"/>
<name>A0A804PEG8_MAIZE</name>
<accession>A0A804PEG8</accession>
<evidence type="ECO:0000313" key="2">
    <source>
        <dbReference type="EnsemblPlants" id="Zm00001eb231130_P001"/>
    </source>
</evidence>
<organism evidence="2 3">
    <name type="scientific">Zea mays</name>
    <name type="common">Maize</name>
    <dbReference type="NCBI Taxonomy" id="4577"/>
    <lineage>
        <taxon>Eukaryota</taxon>
        <taxon>Viridiplantae</taxon>
        <taxon>Streptophyta</taxon>
        <taxon>Embryophyta</taxon>
        <taxon>Tracheophyta</taxon>
        <taxon>Spermatophyta</taxon>
        <taxon>Magnoliopsida</taxon>
        <taxon>Liliopsida</taxon>
        <taxon>Poales</taxon>
        <taxon>Poaceae</taxon>
        <taxon>PACMAD clade</taxon>
        <taxon>Panicoideae</taxon>
        <taxon>Andropogonodae</taxon>
        <taxon>Andropogoneae</taxon>
        <taxon>Tripsacinae</taxon>
        <taxon>Zea</taxon>
    </lineage>
</organism>
<protein>
    <submittedName>
        <fullName evidence="2">Uncharacterized protein</fullName>
    </submittedName>
</protein>
<sequence length="120" mass="12691">MVRATRGTWRPWALMWVQTSLMASERATSRAPPANLRNASETGIGFVIPAGALGFVEAAFLAPAAAAAAAAAAGDIRRRDPRKTLAISERGTSSPARSFRGLDGGEGGEEGFWWGFRVTD</sequence>